<evidence type="ECO:0000256" key="1">
    <source>
        <dbReference type="SAM" id="Phobius"/>
    </source>
</evidence>
<dbReference type="EMBL" id="NJHN03000044">
    <property type="protein sequence ID" value="KAH9421240.1"/>
    <property type="molecule type" value="Genomic_DNA"/>
</dbReference>
<protein>
    <submittedName>
        <fullName evidence="2">Uncharacterized protein</fullName>
    </submittedName>
</protein>
<keyword evidence="1" id="KW-0472">Membrane</keyword>
<sequence length="78" mass="8808">MTDIIETENSGYGPRPLSLIFVFLKCMKIDMQIVMMMMMWIGVDGSSSSNLSNGMIKSSFCEGEKKSEKPVKQIKCYI</sequence>
<keyword evidence="1" id="KW-1133">Transmembrane helix</keyword>
<keyword evidence="3" id="KW-1185">Reference proteome</keyword>
<evidence type="ECO:0000313" key="3">
    <source>
        <dbReference type="Proteomes" id="UP000887458"/>
    </source>
</evidence>
<accession>A0ABQ8JFT1</accession>
<gene>
    <name evidence="2" type="ORF">DERP_012813</name>
</gene>
<organism evidence="2 3">
    <name type="scientific">Dermatophagoides pteronyssinus</name>
    <name type="common">European house dust mite</name>
    <dbReference type="NCBI Taxonomy" id="6956"/>
    <lineage>
        <taxon>Eukaryota</taxon>
        <taxon>Metazoa</taxon>
        <taxon>Ecdysozoa</taxon>
        <taxon>Arthropoda</taxon>
        <taxon>Chelicerata</taxon>
        <taxon>Arachnida</taxon>
        <taxon>Acari</taxon>
        <taxon>Acariformes</taxon>
        <taxon>Sarcoptiformes</taxon>
        <taxon>Astigmata</taxon>
        <taxon>Psoroptidia</taxon>
        <taxon>Analgoidea</taxon>
        <taxon>Pyroglyphidae</taxon>
        <taxon>Dermatophagoidinae</taxon>
        <taxon>Dermatophagoides</taxon>
    </lineage>
</organism>
<keyword evidence="1" id="KW-0812">Transmembrane</keyword>
<reference evidence="2 3" key="1">
    <citation type="journal article" date="2018" name="J. Allergy Clin. Immunol.">
        <title>High-quality assembly of Dermatophagoides pteronyssinus genome and transcriptome reveals a wide range of novel allergens.</title>
        <authorList>
            <person name="Liu X.Y."/>
            <person name="Yang K.Y."/>
            <person name="Wang M.Q."/>
            <person name="Kwok J.S."/>
            <person name="Zeng X."/>
            <person name="Yang Z."/>
            <person name="Xiao X.J."/>
            <person name="Lau C.P."/>
            <person name="Li Y."/>
            <person name="Huang Z.M."/>
            <person name="Ba J.G."/>
            <person name="Yim A.K."/>
            <person name="Ouyang C.Y."/>
            <person name="Ngai S.M."/>
            <person name="Chan T.F."/>
            <person name="Leung E.L."/>
            <person name="Liu L."/>
            <person name="Liu Z.G."/>
            <person name="Tsui S.K."/>
        </authorList>
    </citation>
    <scope>NUCLEOTIDE SEQUENCE [LARGE SCALE GENOMIC DNA]</scope>
    <source>
        <strain evidence="2">Derp</strain>
    </source>
</reference>
<name>A0ABQ8JFT1_DERPT</name>
<comment type="caution">
    <text evidence="2">The sequence shown here is derived from an EMBL/GenBank/DDBJ whole genome shotgun (WGS) entry which is preliminary data.</text>
</comment>
<reference evidence="2 3" key="2">
    <citation type="journal article" date="2022" name="Mol. Biol. Evol.">
        <title>Comparative Genomics Reveals Insights into the Divergent Evolution of Astigmatic Mites and Household Pest Adaptations.</title>
        <authorList>
            <person name="Xiong Q."/>
            <person name="Wan A.T."/>
            <person name="Liu X."/>
            <person name="Fung C.S."/>
            <person name="Xiao X."/>
            <person name="Malainual N."/>
            <person name="Hou J."/>
            <person name="Wang L."/>
            <person name="Wang M."/>
            <person name="Yang K.Y."/>
            <person name="Cui Y."/>
            <person name="Leung E.L."/>
            <person name="Nong W."/>
            <person name="Shin S.K."/>
            <person name="Au S.W."/>
            <person name="Jeong K.Y."/>
            <person name="Chew F.T."/>
            <person name="Hui J.H."/>
            <person name="Leung T.F."/>
            <person name="Tungtrongchitr A."/>
            <person name="Zhong N."/>
            <person name="Liu Z."/>
            <person name="Tsui S.K."/>
        </authorList>
    </citation>
    <scope>NUCLEOTIDE SEQUENCE [LARGE SCALE GENOMIC DNA]</scope>
    <source>
        <strain evidence="2">Derp</strain>
    </source>
</reference>
<evidence type="ECO:0000313" key="2">
    <source>
        <dbReference type="EMBL" id="KAH9421240.1"/>
    </source>
</evidence>
<dbReference type="Proteomes" id="UP000887458">
    <property type="component" value="Unassembled WGS sequence"/>
</dbReference>
<feature type="transmembrane region" description="Helical" evidence="1">
    <location>
        <begin position="20"/>
        <end position="43"/>
    </location>
</feature>
<proteinExistence type="predicted"/>